<dbReference type="InterPro" id="IPR008780">
    <property type="entry name" value="Plasmodium_Vir"/>
</dbReference>
<proteinExistence type="predicted"/>
<protein>
    <submittedName>
        <fullName evidence="1">PIR Superfamily Protein</fullName>
    </submittedName>
</protein>
<sequence length="321" mass="38303">MKEGELILKNSSKYELYNKFNQNIVDTSKYHSYCQGEKYLERWYSNILDVCYKFARNLINLQEILKKETEEERCRYLNFWITDYIRKKSEIEWKNKAHINSILRGIFGVENVIREESKNNNCYFDYKSNVSLDIWKERKDLHDYIRNYNDIKEKIMSDVHMCTKYSKYFEYIKGLHEKYKSDCCNNNFHSCPNNINLDYFCRNDTIFDKLECNETEVIAAAPTGDGTYRSIDVKEGLIFHSGFYSQLEHNNQSNRDVITNNSDYYAKLGFTTLGNWIHSKVQKQKININIDEDAQTLIAQELYDKNENIYTSAYNITYHPS</sequence>
<accession>A0A1A8XE28</accession>
<evidence type="ECO:0000313" key="2">
    <source>
        <dbReference type="Proteomes" id="UP000078546"/>
    </source>
</evidence>
<evidence type="ECO:0000313" key="1">
    <source>
        <dbReference type="EMBL" id="SBT02595.1"/>
    </source>
</evidence>
<dbReference type="Proteomes" id="UP000078546">
    <property type="component" value="Unassembled WGS sequence"/>
</dbReference>
<name>A0A1A8XE28_PLAOA</name>
<dbReference type="EMBL" id="FLQV01003553">
    <property type="protein sequence ID" value="SBT02595.1"/>
    <property type="molecule type" value="Genomic_DNA"/>
</dbReference>
<gene>
    <name evidence="1" type="ORF">POVCU1_078660</name>
</gene>
<dbReference type="AlphaFoldDB" id="A0A1A8XE28"/>
<organism evidence="1 2">
    <name type="scientific">Plasmodium ovale curtisi</name>
    <dbReference type="NCBI Taxonomy" id="864141"/>
    <lineage>
        <taxon>Eukaryota</taxon>
        <taxon>Sar</taxon>
        <taxon>Alveolata</taxon>
        <taxon>Apicomplexa</taxon>
        <taxon>Aconoidasida</taxon>
        <taxon>Haemosporida</taxon>
        <taxon>Plasmodiidae</taxon>
        <taxon>Plasmodium</taxon>
        <taxon>Plasmodium (Plasmodium)</taxon>
    </lineage>
</organism>
<dbReference type="Pfam" id="PF05795">
    <property type="entry name" value="Plasmodium_Vir"/>
    <property type="match status" value="1"/>
</dbReference>
<reference evidence="2" key="1">
    <citation type="submission" date="2016-05" db="EMBL/GenBank/DDBJ databases">
        <authorList>
            <person name="Naeem Raeece"/>
        </authorList>
    </citation>
    <scope>NUCLEOTIDE SEQUENCE [LARGE SCALE GENOMIC DNA]</scope>
</reference>